<evidence type="ECO:0000256" key="1">
    <source>
        <dbReference type="SAM" id="MobiDB-lite"/>
    </source>
</evidence>
<proteinExistence type="predicted"/>
<reference evidence="2 3" key="1">
    <citation type="submission" date="2023-11" db="EMBL/GenBank/DDBJ databases">
        <title>Halocaridina rubra genome assembly.</title>
        <authorList>
            <person name="Smith C."/>
        </authorList>
    </citation>
    <scope>NUCLEOTIDE SEQUENCE [LARGE SCALE GENOMIC DNA]</scope>
    <source>
        <strain evidence="2">EP-1</strain>
        <tissue evidence="2">Whole</tissue>
    </source>
</reference>
<feature type="region of interest" description="Disordered" evidence="1">
    <location>
        <begin position="21"/>
        <end position="41"/>
    </location>
</feature>
<dbReference type="Proteomes" id="UP001381693">
    <property type="component" value="Unassembled WGS sequence"/>
</dbReference>
<dbReference type="AlphaFoldDB" id="A0AAN8WWZ7"/>
<organism evidence="2 3">
    <name type="scientific">Halocaridina rubra</name>
    <name type="common">Hawaiian red shrimp</name>
    <dbReference type="NCBI Taxonomy" id="373956"/>
    <lineage>
        <taxon>Eukaryota</taxon>
        <taxon>Metazoa</taxon>
        <taxon>Ecdysozoa</taxon>
        <taxon>Arthropoda</taxon>
        <taxon>Crustacea</taxon>
        <taxon>Multicrustacea</taxon>
        <taxon>Malacostraca</taxon>
        <taxon>Eumalacostraca</taxon>
        <taxon>Eucarida</taxon>
        <taxon>Decapoda</taxon>
        <taxon>Pleocyemata</taxon>
        <taxon>Caridea</taxon>
        <taxon>Atyoidea</taxon>
        <taxon>Atyidae</taxon>
        <taxon>Halocaridina</taxon>
    </lineage>
</organism>
<keyword evidence="3" id="KW-1185">Reference proteome</keyword>
<comment type="caution">
    <text evidence="2">The sequence shown here is derived from an EMBL/GenBank/DDBJ whole genome shotgun (WGS) entry which is preliminary data.</text>
</comment>
<accession>A0AAN8WWZ7</accession>
<sequence>MDDNSNYFYFRNVTVKENYSRQISGRSGSKPAPFSTGSKPRKWKGLGFRYASGYNNSPDGLHQLFSAGFNLELMGVWSHDRHQDVRLLKKQNSPSREIGRNSRLYGKAPKVASTAMKNTVANRCLLLFDLKKIINAF</sequence>
<protein>
    <submittedName>
        <fullName evidence="2">Uncharacterized protein</fullName>
    </submittedName>
</protein>
<gene>
    <name evidence="2" type="ORF">SK128_020239</name>
</gene>
<name>A0AAN8WWZ7_HALRR</name>
<evidence type="ECO:0000313" key="2">
    <source>
        <dbReference type="EMBL" id="KAK7073632.1"/>
    </source>
</evidence>
<evidence type="ECO:0000313" key="3">
    <source>
        <dbReference type="Proteomes" id="UP001381693"/>
    </source>
</evidence>
<dbReference type="EMBL" id="JAXCGZ010012339">
    <property type="protein sequence ID" value="KAK7073632.1"/>
    <property type="molecule type" value="Genomic_DNA"/>
</dbReference>